<keyword evidence="2" id="KW-0732">Signal</keyword>
<sequence length="186" mass="18848">MFNSVTKAACFAAAFALAPTAHAATVTFDIEIAGVTGMFDAPEAGGLLSSFNITLGGVTFDTLGMGVSAPVYNAVDNDIRGNGSTEASILNSVAGPGCAALSCILSLEDSVDPGVVPPLYAIFPLEGGIPGTVTSAGEYTITAPAPVPLPAPLALLLGAVLSLLGLRKAKNWRRHFVSFRQNPGSV</sequence>
<proteinExistence type="predicted"/>
<evidence type="ECO:0000256" key="2">
    <source>
        <dbReference type="SAM" id="SignalP"/>
    </source>
</evidence>
<keyword evidence="1" id="KW-1133">Transmembrane helix</keyword>
<evidence type="ECO:0000313" key="3">
    <source>
        <dbReference type="EMBL" id="WWR47954.1"/>
    </source>
</evidence>
<evidence type="ECO:0000313" key="4">
    <source>
        <dbReference type="Proteomes" id="UP001364156"/>
    </source>
</evidence>
<protein>
    <recommendedName>
        <fullName evidence="5">Secreted protein</fullName>
    </recommendedName>
</protein>
<feature type="signal peptide" evidence="2">
    <location>
        <begin position="1"/>
        <end position="23"/>
    </location>
</feature>
<reference evidence="3 4" key="1">
    <citation type="submission" date="2023-10" db="EMBL/GenBank/DDBJ databases">
        <title>Roseovarius strain S88 nov., isolated from a marine algae.</title>
        <authorList>
            <person name="Lee M.W."/>
            <person name="Lee J.K."/>
            <person name="Kim J.M."/>
            <person name="Choi D.G."/>
            <person name="Baek J.H."/>
            <person name="Bayburt H."/>
            <person name="Jung J.J."/>
            <person name="Han D.M."/>
            <person name="Jeon C.O."/>
        </authorList>
    </citation>
    <scope>NUCLEOTIDE SEQUENCE [LARGE SCALE GENOMIC DNA]</scope>
    <source>
        <strain evidence="3 4">S88</strain>
    </source>
</reference>
<organism evidence="3 4">
    <name type="scientific">Roseovarius phycicola</name>
    <dbReference type="NCBI Taxonomy" id="3080976"/>
    <lineage>
        <taxon>Bacteria</taxon>
        <taxon>Pseudomonadati</taxon>
        <taxon>Pseudomonadota</taxon>
        <taxon>Alphaproteobacteria</taxon>
        <taxon>Rhodobacterales</taxon>
        <taxon>Roseobacteraceae</taxon>
        <taxon>Roseovarius</taxon>
    </lineage>
</organism>
<evidence type="ECO:0008006" key="5">
    <source>
        <dbReference type="Google" id="ProtNLM"/>
    </source>
</evidence>
<accession>A0ABZ2HP80</accession>
<gene>
    <name evidence="3" type="ORF">RZ517_07235</name>
</gene>
<dbReference type="RefSeq" id="WP_338550781.1">
    <property type="nucleotide sequence ID" value="NZ_CP146069.1"/>
</dbReference>
<feature type="chain" id="PRO_5047157102" description="Secreted protein" evidence="2">
    <location>
        <begin position="24"/>
        <end position="186"/>
    </location>
</feature>
<name>A0ABZ2HP80_9RHOB</name>
<dbReference type="EMBL" id="CP146069">
    <property type="protein sequence ID" value="WWR47954.1"/>
    <property type="molecule type" value="Genomic_DNA"/>
</dbReference>
<feature type="transmembrane region" description="Helical" evidence="1">
    <location>
        <begin position="149"/>
        <end position="166"/>
    </location>
</feature>
<dbReference type="Proteomes" id="UP001364156">
    <property type="component" value="Chromosome"/>
</dbReference>
<keyword evidence="1" id="KW-0472">Membrane</keyword>
<keyword evidence="1" id="KW-0812">Transmembrane</keyword>
<evidence type="ECO:0000256" key="1">
    <source>
        <dbReference type="SAM" id="Phobius"/>
    </source>
</evidence>
<keyword evidence="4" id="KW-1185">Reference proteome</keyword>